<proteinExistence type="predicted"/>
<evidence type="ECO:0000256" key="2">
    <source>
        <dbReference type="PROSITE-ProRule" id="PRU00117"/>
    </source>
</evidence>
<dbReference type="EMBL" id="JBBPBK010000015">
    <property type="protein sequence ID" value="KAK9268561.1"/>
    <property type="molecule type" value="Genomic_DNA"/>
</dbReference>
<name>A0AAP0R7M1_LIQFO</name>
<dbReference type="GO" id="GO:0003723">
    <property type="term" value="F:RNA binding"/>
    <property type="evidence" value="ECO:0007669"/>
    <property type="project" value="UniProtKB-UniRule"/>
</dbReference>
<feature type="compositionally biased region" description="Basic and acidic residues" evidence="3">
    <location>
        <begin position="263"/>
        <end position="276"/>
    </location>
</feature>
<feature type="domain" description="K Homology" evidence="4">
    <location>
        <begin position="419"/>
        <end position="495"/>
    </location>
</feature>
<feature type="region of interest" description="Disordered" evidence="3">
    <location>
        <begin position="22"/>
        <end position="56"/>
    </location>
</feature>
<evidence type="ECO:0000256" key="3">
    <source>
        <dbReference type="SAM" id="MobiDB-lite"/>
    </source>
</evidence>
<gene>
    <name evidence="5" type="ORF">L1049_000315</name>
</gene>
<evidence type="ECO:0000313" key="6">
    <source>
        <dbReference type="Proteomes" id="UP001415857"/>
    </source>
</evidence>
<feature type="domain" description="K Homology" evidence="4">
    <location>
        <begin position="61"/>
        <end position="142"/>
    </location>
</feature>
<dbReference type="CDD" id="cd22459">
    <property type="entry name" value="KH-I_PEPPER_rpt1_like"/>
    <property type="match status" value="2"/>
</dbReference>
<feature type="compositionally biased region" description="Low complexity" evidence="3">
    <location>
        <begin position="288"/>
        <end position="306"/>
    </location>
</feature>
<evidence type="ECO:0000256" key="1">
    <source>
        <dbReference type="ARBA" id="ARBA00022737"/>
    </source>
</evidence>
<keyword evidence="6" id="KW-1185">Reference proteome</keyword>
<feature type="region of interest" description="Disordered" evidence="3">
    <location>
        <begin position="560"/>
        <end position="582"/>
    </location>
</feature>
<keyword evidence="2" id="KW-0694">RNA-binding</keyword>
<keyword evidence="1" id="KW-0677">Repeat</keyword>
<feature type="region of interest" description="Disordered" evidence="3">
    <location>
        <begin position="247"/>
        <end position="319"/>
    </location>
</feature>
<dbReference type="AlphaFoldDB" id="A0AAP0R7M1"/>
<reference evidence="5 6" key="1">
    <citation type="journal article" date="2024" name="Plant J.">
        <title>Genome sequences and population genomics reveal climatic adaptation and genomic divergence between two closely related sweetgum species.</title>
        <authorList>
            <person name="Xu W.Q."/>
            <person name="Ren C.Q."/>
            <person name="Zhang X.Y."/>
            <person name="Comes H.P."/>
            <person name="Liu X.H."/>
            <person name="Li Y.G."/>
            <person name="Kettle C.J."/>
            <person name="Jalonen R."/>
            <person name="Gaisberger H."/>
            <person name="Ma Y.Z."/>
            <person name="Qiu Y.X."/>
        </authorList>
    </citation>
    <scope>NUCLEOTIDE SEQUENCE [LARGE SCALE GENOMIC DNA]</scope>
    <source>
        <strain evidence="5">Hangzhou</strain>
    </source>
</reference>
<evidence type="ECO:0000313" key="5">
    <source>
        <dbReference type="EMBL" id="KAK9268561.1"/>
    </source>
</evidence>
<dbReference type="SMART" id="SM00322">
    <property type="entry name" value="KH"/>
    <property type="match status" value="4"/>
</dbReference>
<dbReference type="Proteomes" id="UP001415857">
    <property type="component" value="Unassembled WGS sequence"/>
</dbReference>
<protein>
    <recommendedName>
        <fullName evidence="4">K Homology domain-containing protein</fullName>
    </recommendedName>
</protein>
<dbReference type="InterPro" id="IPR004088">
    <property type="entry name" value="KH_dom_type_1"/>
</dbReference>
<dbReference type="InterPro" id="IPR004087">
    <property type="entry name" value="KH_dom"/>
</dbReference>
<organism evidence="5 6">
    <name type="scientific">Liquidambar formosana</name>
    <name type="common">Formosan gum</name>
    <dbReference type="NCBI Taxonomy" id="63359"/>
    <lineage>
        <taxon>Eukaryota</taxon>
        <taxon>Viridiplantae</taxon>
        <taxon>Streptophyta</taxon>
        <taxon>Embryophyta</taxon>
        <taxon>Tracheophyta</taxon>
        <taxon>Spermatophyta</taxon>
        <taxon>Magnoliopsida</taxon>
        <taxon>eudicotyledons</taxon>
        <taxon>Gunneridae</taxon>
        <taxon>Pentapetalae</taxon>
        <taxon>Saxifragales</taxon>
        <taxon>Altingiaceae</taxon>
        <taxon>Liquidambar</taxon>
    </lineage>
</organism>
<accession>A0AAP0R7M1</accession>
<feature type="domain" description="K Homology" evidence="4">
    <location>
        <begin position="335"/>
        <end position="408"/>
    </location>
</feature>
<dbReference type="PANTHER" id="PTHR10288">
    <property type="entry name" value="KH DOMAIN CONTAINING RNA BINDING PROTEIN"/>
    <property type="match status" value="1"/>
</dbReference>
<dbReference type="Gene3D" id="3.30.310.210">
    <property type="match status" value="1"/>
</dbReference>
<dbReference type="PROSITE" id="PS50084">
    <property type="entry name" value="KH_TYPE_1"/>
    <property type="match status" value="4"/>
</dbReference>
<evidence type="ECO:0000259" key="4">
    <source>
        <dbReference type="SMART" id="SM00322"/>
    </source>
</evidence>
<sequence>MERSRSKRSYYYYDQDYGSETLGSRTKPRYNNYNATNNHRHRGGPSGGGRSSKLQDSSVMVTTSYRILCHDVKAGGVIGKSGSIIKAIRQHTGAWINVHELIPGDEERIIEISDTRRRDPEGRMPSFSPAQEALFLIHERILESDAGFGFGMGYGGGNGDEEDEYGPRGGANRVATRLVVSRMHVGSLLGKGGKIIEQMRIETKTQIRILPRDHNMPQCVSMSEEIVQVVGDMNAVKNALEIISSHLRESQHRDRSRFHGRQHSPERFFHPDDDFLPHMNNTPRRSSVDGASFGSRSSSGLTRTRSNNYASRPSGYTIDSRAAPMADNMQPFFSEDLVFRILCPVDKVDCVVGESDGIIELLRDEVGVDVKVTEPVAGSDERIIIISSEEGPDDELFPAQEALLHIQTRIVDLVPDKDNIITTSLLVPSSEIGCLEGKDGSLSEMRRLTGANIQILPRDQLPKFLLSSDELEVVQIVGEIKAAREAIVEVTSRLRSYLYREFFQKDMPPPQISAAGPVGSALGWEGSAPNNVTPAREAQTKSDQPTVIYQNVPNMPAVSTAQPLKDSIGSGSKTAKQNESDLKPSAGEQVVYLCFILLYRAF</sequence>
<dbReference type="Pfam" id="PF00013">
    <property type="entry name" value="KH_1"/>
    <property type="match status" value="4"/>
</dbReference>
<feature type="domain" description="K Homology" evidence="4">
    <location>
        <begin position="172"/>
        <end position="248"/>
    </location>
</feature>
<dbReference type="Gene3D" id="3.30.1370.10">
    <property type="entry name" value="K Homology domain, type 1"/>
    <property type="match status" value="2"/>
</dbReference>
<dbReference type="InterPro" id="IPR036612">
    <property type="entry name" value="KH_dom_type_1_sf"/>
</dbReference>
<dbReference type="SUPFAM" id="SSF54791">
    <property type="entry name" value="Eukaryotic type KH-domain (KH-domain type I)"/>
    <property type="match status" value="4"/>
</dbReference>
<feature type="compositionally biased region" description="Polar residues" evidence="3">
    <location>
        <begin position="22"/>
        <end position="37"/>
    </location>
</feature>
<comment type="caution">
    <text evidence="5">The sequence shown here is derived from an EMBL/GenBank/DDBJ whole genome shotgun (WGS) entry which is preliminary data.</text>
</comment>
<dbReference type="CDD" id="cd22460">
    <property type="entry name" value="KH-I_PEPPER_rpt2_like"/>
    <property type="match status" value="2"/>
</dbReference>